<feature type="transmembrane region" description="Helical" evidence="7">
    <location>
        <begin position="80"/>
        <end position="100"/>
    </location>
</feature>
<keyword evidence="2 7" id="KW-0808">Transferase</keyword>
<evidence type="ECO:0000256" key="4">
    <source>
        <dbReference type="ARBA" id="ARBA00022989"/>
    </source>
</evidence>
<evidence type="ECO:0000256" key="6">
    <source>
        <dbReference type="ARBA" id="ARBA00023315"/>
    </source>
</evidence>
<comment type="domain">
    <text evidence="7">The DHHC domain is required for palmitoyltransferase activity.</text>
</comment>
<dbReference type="GO" id="GO:0006612">
    <property type="term" value="P:protein targeting to membrane"/>
    <property type="evidence" value="ECO:0007669"/>
    <property type="project" value="TreeGrafter"/>
</dbReference>
<dbReference type="Pfam" id="PF01529">
    <property type="entry name" value="DHHC"/>
    <property type="match status" value="1"/>
</dbReference>
<gene>
    <name evidence="9" type="ORF">VBRA1451_LOCUS333</name>
</gene>
<dbReference type="PANTHER" id="PTHR22883">
    <property type="entry name" value="ZINC FINGER DHHC DOMAIN CONTAINING PROTEIN"/>
    <property type="match status" value="1"/>
</dbReference>
<keyword evidence="3 7" id="KW-0812">Transmembrane</keyword>
<dbReference type="GO" id="GO:0019706">
    <property type="term" value="F:protein-cysteine S-palmitoyltransferase activity"/>
    <property type="evidence" value="ECO:0007669"/>
    <property type="project" value="UniProtKB-EC"/>
</dbReference>
<protein>
    <recommendedName>
        <fullName evidence="7">Palmitoyltransferase</fullName>
        <ecNumber evidence="7">2.3.1.225</ecNumber>
    </recommendedName>
</protein>
<comment type="catalytic activity">
    <reaction evidence="7">
        <text>L-cysteinyl-[protein] + hexadecanoyl-CoA = S-hexadecanoyl-L-cysteinyl-[protein] + CoA</text>
        <dbReference type="Rhea" id="RHEA:36683"/>
        <dbReference type="Rhea" id="RHEA-COMP:10131"/>
        <dbReference type="Rhea" id="RHEA-COMP:11032"/>
        <dbReference type="ChEBI" id="CHEBI:29950"/>
        <dbReference type="ChEBI" id="CHEBI:57287"/>
        <dbReference type="ChEBI" id="CHEBI:57379"/>
        <dbReference type="ChEBI" id="CHEBI:74151"/>
        <dbReference type="EC" id="2.3.1.225"/>
    </reaction>
</comment>
<accession>A0A7S1NVH9</accession>
<evidence type="ECO:0000256" key="2">
    <source>
        <dbReference type="ARBA" id="ARBA00022679"/>
    </source>
</evidence>
<feature type="transmembrane region" description="Helical" evidence="7">
    <location>
        <begin position="6"/>
        <end position="23"/>
    </location>
</feature>
<dbReference type="PROSITE" id="PS50216">
    <property type="entry name" value="DHHC"/>
    <property type="match status" value="1"/>
</dbReference>
<proteinExistence type="inferred from homology"/>
<evidence type="ECO:0000256" key="3">
    <source>
        <dbReference type="ARBA" id="ARBA00022692"/>
    </source>
</evidence>
<evidence type="ECO:0000256" key="5">
    <source>
        <dbReference type="ARBA" id="ARBA00023136"/>
    </source>
</evidence>
<keyword evidence="5 7" id="KW-0472">Membrane</keyword>
<comment type="similarity">
    <text evidence="7">Belongs to the DHHC palmitoyltransferase family.</text>
</comment>
<keyword evidence="4 7" id="KW-1133">Transmembrane helix</keyword>
<evidence type="ECO:0000256" key="7">
    <source>
        <dbReference type="RuleBase" id="RU079119"/>
    </source>
</evidence>
<dbReference type="EMBL" id="HBGB01000549">
    <property type="protein sequence ID" value="CAD9045281.1"/>
    <property type="molecule type" value="Transcribed_RNA"/>
</dbReference>
<evidence type="ECO:0000256" key="1">
    <source>
        <dbReference type="ARBA" id="ARBA00004141"/>
    </source>
</evidence>
<feature type="transmembrane region" description="Helical" evidence="7">
    <location>
        <begin position="265"/>
        <end position="290"/>
    </location>
</feature>
<dbReference type="PANTHER" id="PTHR22883:SF286">
    <property type="entry name" value="PROTEIN S-ACYLTRANSFERASE 17-RELATED"/>
    <property type="match status" value="1"/>
</dbReference>
<name>A0A7S1NVH9_9ALVE</name>
<evidence type="ECO:0000313" key="9">
    <source>
        <dbReference type="EMBL" id="CAD9045281.1"/>
    </source>
</evidence>
<dbReference type="GO" id="GO:0005783">
    <property type="term" value="C:endoplasmic reticulum"/>
    <property type="evidence" value="ECO:0007669"/>
    <property type="project" value="TreeGrafter"/>
</dbReference>
<dbReference type="InterPro" id="IPR001594">
    <property type="entry name" value="Palmitoyltrfase_DHHC"/>
</dbReference>
<reference evidence="9" key="1">
    <citation type="submission" date="2021-01" db="EMBL/GenBank/DDBJ databases">
        <authorList>
            <person name="Corre E."/>
            <person name="Pelletier E."/>
            <person name="Niang G."/>
            <person name="Scheremetjew M."/>
            <person name="Finn R."/>
            <person name="Kale V."/>
            <person name="Holt S."/>
            <person name="Cochrane G."/>
            <person name="Meng A."/>
            <person name="Brown T."/>
            <person name="Cohen L."/>
        </authorList>
    </citation>
    <scope>NUCLEOTIDE SEQUENCE</scope>
    <source>
        <strain evidence="9">CCMP3346</strain>
    </source>
</reference>
<evidence type="ECO:0000259" key="8">
    <source>
        <dbReference type="Pfam" id="PF01529"/>
    </source>
</evidence>
<feature type="transmembrane region" description="Helical" evidence="7">
    <location>
        <begin position="203"/>
        <end position="227"/>
    </location>
</feature>
<dbReference type="AlphaFoldDB" id="A0A7S1NVH9"/>
<feature type="transmembrane region" description="Helical" evidence="7">
    <location>
        <begin position="112"/>
        <end position="130"/>
    </location>
</feature>
<keyword evidence="6 7" id="KW-0012">Acyltransferase</keyword>
<organism evidence="9">
    <name type="scientific">Vitrella brassicaformis</name>
    <dbReference type="NCBI Taxonomy" id="1169539"/>
    <lineage>
        <taxon>Eukaryota</taxon>
        <taxon>Sar</taxon>
        <taxon>Alveolata</taxon>
        <taxon>Colpodellida</taxon>
        <taxon>Vitrellaceae</taxon>
        <taxon>Vitrella</taxon>
    </lineage>
</organism>
<dbReference type="EC" id="2.3.1.225" evidence="7"/>
<dbReference type="GO" id="GO:0016020">
    <property type="term" value="C:membrane"/>
    <property type="evidence" value="ECO:0007669"/>
    <property type="project" value="UniProtKB-SubCell"/>
</dbReference>
<sequence length="364" mass="41278">MAWWLWIITYLSICGFAAMILCCGDPEGSTCIDIITRCVCIGVPWAFKSTLKVLFGDKGTEVVDSWMHYLLYKNNPSIQIFYLFIVVGGYFAFVTFGYPYMPGPLISGAHKWGGLVAFAVCLFTFAIASLKDPGIVHRANEKACVSQFPYDGVIFVEGKKCPTCDTLKPARSKHCSMCDVCVVRFDHHCVWIGNCVGEGNHRWFIYFLLTHAFLCVYGSLVGVLILLGQIIERQLFQAVYVDAVTGERFSASYSIVFQYMLANNAILMFVTLLCIIMSAVLVAFTAYHLFLVAANVTTNETFKYRNERRRLELSGERPDQIQNIYDKGVWENFRECFAPQELFRNYHLVAEEKRPTQRGKLKGS</sequence>
<comment type="subcellular location">
    <subcellularLocation>
        <location evidence="1">Membrane</location>
        <topology evidence="1">Multi-pass membrane protein</topology>
    </subcellularLocation>
</comment>
<dbReference type="InterPro" id="IPR039859">
    <property type="entry name" value="PFA4/ZDH16/20/ERF2-like"/>
</dbReference>
<dbReference type="GO" id="GO:0005794">
    <property type="term" value="C:Golgi apparatus"/>
    <property type="evidence" value="ECO:0007669"/>
    <property type="project" value="TreeGrafter"/>
</dbReference>
<feature type="domain" description="Palmitoyltransferase DHHC" evidence="8">
    <location>
        <begin position="157"/>
        <end position="304"/>
    </location>
</feature>